<accession>A0A444Z322</accession>
<dbReference type="STRING" id="3818.A0A444Z322"/>
<reference evidence="4 5" key="1">
    <citation type="submission" date="2019-01" db="EMBL/GenBank/DDBJ databases">
        <title>Sequencing of cultivated peanut Arachis hypogaea provides insights into genome evolution and oil improvement.</title>
        <authorList>
            <person name="Chen X."/>
        </authorList>
    </citation>
    <scope>NUCLEOTIDE SEQUENCE [LARGE SCALE GENOMIC DNA]</scope>
    <source>
        <strain evidence="5">cv. Fuhuasheng</strain>
        <tissue evidence="4">Leaves</tissue>
    </source>
</reference>
<comment type="subcellular location">
    <subcellularLocation>
        <location evidence="1">Nucleus</location>
    </subcellularLocation>
</comment>
<evidence type="ECO:0000313" key="4">
    <source>
        <dbReference type="EMBL" id="RYR08588.1"/>
    </source>
</evidence>
<dbReference type="InterPro" id="IPR017930">
    <property type="entry name" value="Myb_dom"/>
</dbReference>
<gene>
    <name evidence="4" type="ORF">Ahy_B05g076337</name>
</gene>
<dbReference type="EMBL" id="SDMP01000015">
    <property type="protein sequence ID" value="RYR08588.1"/>
    <property type="molecule type" value="Genomic_DNA"/>
</dbReference>
<comment type="caution">
    <text evidence="4">The sequence shown here is derived from an EMBL/GenBank/DDBJ whole genome shotgun (WGS) entry which is preliminary data.</text>
</comment>
<dbReference type="Gene3D" id="1.10.10.60">
    <property type="entry name" value="Homeodomain-like"/>
    <property type="match status" value="1"/>
</dbReference>
<keyword evidence="5" id="KW-1185">Reference proteome</keyword>
<organism evidence="4 5">
    <name type="scientific">Arachis hypogaea</name>
    <name type="common">Peanut</name>
    <dbReference type="NCBI Taxonomy" id="3818"/>
    <lineage>
        <taxon>Eukaryota</taxon>
        <taxon>Viridiplantae</taxon>
        <taxon>Streptophyta</taxon>
        <taxon>Embryophyta</taxon>
        <taxon>Tracheophyta</taxon>
        <taxon>Spermatophyta</taxon>
        <taxon>Magnoliopsida</taxon>
        <taxon>eudicotyledons</taxon>
        <taxon>Gunneridae</taxon>
        <taxon>Pentapetalae</taxon>
        <taxon>rosids</taxon>
        <taxon>fabids</taxon>
        <taxon>Fabales</taxon>
        <taxon>Fabaceae</taxon>
        <taxon>Papilionoideae</taxon>
        <taxon>50 kb inversion clade</taxon>
        <taxon>dalbergioids sensu lato</taxon>
        <taxon>Dalbergieae</taxon>
        <taxon>Pterocarpus clade</taxon>
        <taxon>Arachis</taxon>
    </lineage>
</organism>
<dbReference type="AlphaFoldDB" id="A0A444Z322"/>
<keyword evidence="2" id="KW-0539">Nucleus</keyword>
<name>A0A444Z322_ARAHY</name>
<evidence type="ECO:0000259" key="3">
    <source>
        <dbReference type="PROSITE" id="PS51294"/>
    </source>
</evidence>
<sequence>MHRVSIVFNLKSTNVPSIFIIKKHLPPSTSRVQRIQKHNFLLPKIPHFSTIPRHSPLPSPLHHGCFTGAPQHTLSLNHKPYSNALLKARVFGEVKLQRGSVSILSSLFRVGARNLKTLTVTGSEVPFTIVAEADGLFSQASTMTIWSGLLRCGKSCRLRWINYLRPDIKRGNFTIEEEETIIKLHEMLGNRSSATAIEQDDTYVASSRSSVVACSQGFTSEGITNVSSDYVCGGKKRLKEHHSDKGKVKNESQRPPHVAWMAQMTLHTYHRRRQRSAWITCYLGSTKAKKKSNQRDKDSQQHHHNVGYFDFLLTYSPLMTLQVDLTTDSVGHDEFVTPYGRRDTKCKLDDDKCYNRFPLRYSGGKKQILEVMLVKLDRILKNEWMYLCDTQAVARIVVRPACSRSVIVTPG</sequence>
<evidence type="ECO:0000256" key="2">
    <source>
        <dbReference type="ARBA" id="ARBA00023242"/>
    </source>
</evidence>
<dbReference type="PANTHER" id="PTHR10641:SF1346">
    <property type="entry name" value="TRANSCRIPTION FACTOR MYB14"/>
    <property type="match status" value="1"/>
</dbReference>
<dbReference type="Proteomes" id="UP000289738">
    <property type="component" value="Chromosome B05"/>
</dbReference>
<dbReference type="InterPro" id="IPR015495">
    <property type="entry name" value="Myb_TF_plants"/>
</dbReference>
<dbReference type="PROSITE" id="PS51294">
    <property type="entry name" value="HTH_MYB"/>
    <property type="match status" value="1"/>
</dbReference>
<dbReference type="InterPro" id="IPR009057">
    <property type="entry name" value="Homeodomain-like_sf"/>
</dbReference>
<evidence type="ECO:0000313" key="5">
    <source>
        <dbReference type="Proteomes" id="UP000289738"/>
    </source>
</evidence>
<evidence type="ECO:0000256" key="1">
    <source>
        <dbReference type="ARBA" id="ARBA00004123"/>
    </source>
</evidence>
<protein>
    <recommendedName>
        <fullName evidence="3">HTH myb-type domain-containing protein</fullName>
    </recommendedName>
</protein>
<dbReference type="GO" id="GO:0005634">
    <property type="term" value="C:nucleus"/>
    <property type="evidence" value="ECO:0007669"/>
    <property type="project" value="UniProtKB-SubCell"/>
</dbReference>
<proteinExistence type="predicted"/>
<feature type="domain" description="HTH myb-type" evidence="3">
    <location>
        <begin position="165"/>
        <end position="191"/>
    </location>
</feature>
<dbReference type="SUPFAM" id="SSF46689">
    <property type="entry name" value="Homeodomain-like"/>
    <property type="match status" value="1"/>
</dbReference>
<dbReference type="PANTHER" id="PTHR10641">
    <property type="entry name" value="MYB FAMILY TRANSCRIPTION FACTOR"/>
    <property type="match status" value="1"/>
</dbReference>